<feature type="transmembrane region" description="Helical" evidence="1">
    <location>
        <begin position="12"/>
        <end position="33"/>
    </location>
</feature>
<keyword evidence="1" id="KW-1133">Transmembrane helix</keyword>
<dbReference type="AlphaFoldDB" id="B1XVV3"/>
<protein>
    <submittedName>
        <fullName evidence="2">TRAP transporter solute receptor, TAXI family</fullName>
    </submittedName>
</protein>
<feature type="transmembrane region" description="Helical" evidence="1">
    <location>
        <begin position="334"/>
        <end position="356"/>
    </location>
</feature>
<dbReference type="PANTHER" id="PTHR42941">
    <property type="entry name" value="SLL1037 PROTEIN"/>
    <property type="match status" value="1"/>
</dbReference>
<organism evidence="2">
    <name type="scientific">Polynucleobacter necessarius subsp. necessarius (strain STIR1)</name>
    <dbReference type="NCBI Taxonomy" id="452638"/>
    <lineage>
        <taxon>Bacteria</taxon>
        <taxon>Pseudomonadati</taxon>
        <taxon>Pseudomonadota</taxon>
        <taxon>Betaproteobacteria</taxon>
        <taxon>Burkholderiales</taxon>
        <taxon>Burkholderiaceae</taxon>
        <taxon>Polynucleobacter</taxon>
    </lineage>
</organism>
<evidence type="ECO:0000313" key="2">
    <source>
        <dbReference type="EMBL" id="ACB44480.1"/>
    </source>
</evidence>
<dbReference type="STRING" id="452638.Pnec_1371"/>
<proteinExistence type="predicted"/>
<dbReference type="Pfam" id="PF16868">
    <property type="entry name" value="NMT1_3"/>
    <property type="match status" value="1"/>
</dbReference>
<keyword evidence="2" id="KW-0675">Receptor</keyword>
<reference evidence="2" key="1">
    <citation type="submission" date="2008-03" db="EMBL/GenBank/DDBJ databases">
        <title>Complete sequence of Polynucleobacter necessarius STIR1.</title>
        <authorList>
            <consortium name="US DOE Joint Genome Institute"/>
            <person name="Copeland A."/>
            <person name="Lucas S."/>
            <person name="Lapidus A."/>
            <person name="Barry K."/>
            <person name="Detter J.C."/>
            <person name="Glavina del Rio T."/>
            <person name="Hammon N."/>
            <person name="Israni S."/>
            <person name="Dalin E."/>
            <person name="Tice H."/>
            <person name="Pitluck S."/>
            <person name="Chain P."/>
            <person name="Malfatti S."/>
            <person name="Shin M."/>
            <person name="Vergez L."/>
            <person name="Schmutz J."/>
            <person name="Larimer F."/>
            <person name="Land M."/>
            <person name="Hauser L."/>
            <person name="Kyrpides N."/>
            <person name="Kim E."/>
            <person name="Hahn M."/>
            <person name="Richardson P."/>
        </authorList>
    </citation>
    <scope>NUCLEOTIDE SEQUENCE [LARGE SCALE GENOMIC DNA]</scope>
    <source>
        <strain evidence="2">STIR1</strain>
    </source>
</reference>
<dbReference type="NCBIfam" id="TIGR02122">
    <property type="entry name" value="TRAP_TAXI"/>
    <property type="match status" value="1"/>
</dbReference>
<dbReference type="InterPro" id="IPR011852">
    <property type="entry name" value="TRAP_TAXI"/>
</dbReference>
<name>B1XVV3_POLNS</name>
<dbReference type="PANTHER" id="PTHR42941:SF1">
    <property type="entry name" value="SLL1037 PROTEIN"/>
    <property type="match status" value="1"/>
</dbReference>
<dbReference type="Gene3D" id="3.40.190.10">
    <property type="entry name" value="Periplasmic binding protein-like II"/>
    <property type="match status" value="2"/>
</dbReference>
<dbReference type="HOGENOM" id="CLU_030939_0_0_4"/>
<gene>
    <name evidence="2" type="ordered locus">Pnec_1371</name>
</gene>
<keyword evidence="1" id="KW-0472">Membrane</keyword>
<dbReference type="EMBL" id="CP001010">
    <property type="protein sequence ID" value="ACB44480.1"/>
    <property type="molecule type" value="Genomic_DNA"/>
</dbReference>
<keyword evidence="1" id="KW-0812">Transmembrane</keyword>
<evidence type="ECO:0000256" key="1">
    <source>
        <dbReference type="SAM" id="Phobius"/>
    </source>
</evidence>
<dbReference type="KEGG" id="pne:Pnec_1371"/>
<dbReference type="eggNOG" id="COG2358">
    <property type="taxonomic scope" value="Bacteria"/>
</dbReference>
<dbReference type="OrthoDB" id="237270at2"/>
<dbReference type="SUPFAM" id="SSF53850">
    <property type="entry name" value="Periplasmic binding protein-like II"/>
    <property type="match status" value="1"/>
</dbReference>
<sequence>MNFFKRQIYNPLALAASFFVLLVVLFGVLWILVPPPPKSIEMATGFPTGLYYQFGERLKTELSQDGVNLKARSTGGTIDDLGLLNDPKSGVDFAMIQGGVANISEYPNLVSIAGMFYEPIWVWYREGAFKNDGGQLKILSQLKGKRISIGNEGSGTLALSKDLLQASGITENELGAQKLKPDEAIAKLSNGELDAAFIVAAAEAPVLRKFYSIPGIRLMNFDQADAYTRNLPYLSKVTAPRGLLSIQYDQPRQDIQVMAATATLVAHDNVSPALVSLLLGASYDILKSYSRLQKAGEFPSSTGLDFPLHVDAEIYLKDGPSFLHRHLPFWTAVWAGRFVKIVIPLLVILIPLFTYISTTKNFLLRLKLAQVYEELKVIKKNAQNPALKEKNFKDLEAIEKRVGNIKVSMLDAKELYDLKGHVGEVRGRLNLVH</sequence>
<accession>B1XVV3</accession>